<protein>
    <submittedName>
        <fullName evidence="2">LexA family transcriptional regulator</fullName>
    </submittedName>
</protein>
<gene>
    <name evidence="2" type="ORF">J2R62_14590</name>
</gene>
<feature type="domain" description="HTH cro/C1-type" evidence="1">
    <location>
        <begin position="22"/>
        <end position="77"/>
    </location>
</feature>
<dbReference type="AlphaFoldDB" id="A0A8I1WAR9"/>
<dbReference type="PROSITE" id="PS50943">
    <property type="entry name" value="HTH_CROC1"/>
    <property type="match status" value="1"/>
</dbReference>
<organism evidence="2 3">
    <name type="scientific">Plesiomonas shigelloides</name>
    <name type="common">Aeromonas shigelloides</name>
    <dbReference type="NCBI Taxonomy" id="703"/>
    <lineage>
        <taxon>Bacteria</taxon>
        <taxon>Pseudomonadati</taxon>
        <taxon>Pseudomonadota</taxon>
        <taxon>Gammaproteobacteria</taxon>
        <taxon>Enterobacterales</taxon>
        <taxon>Enterobacteriaceae</taxon>
        <taxon>Plesiomonas</taxon>
    </lineage>
</organism>
<reference evidence="2" key="1">
    <citation type="submission" date="2021-03" db="EMBL/GenBank/DDBJ databases">
        <title>Plesiomonas shigelloides zfcc0051, isolated from zebrafish feces.</title>
        <authorList>
            <person name="Vanderhoek Z."/>
            <person name="Gaulke C."/>
        </authorList>
    </citation>
    <scope>NUCLEOTIDE SEQUENCE</scope>
    <source>
        <strain evidence="2">Zfcc0051</strain>
    </source>
</reference>
<accession>A0A8I1WAR9</accession>
<dbReference type="GO" id="GO:0003677">
    <property type="term" value="F:DNA binding"/>
    <property type="evidence" value="ECO:0007669"/>
    <property type="project" value="InterPro"/>
</dbReference>
<sequence length="238" mass="25909">MTTKKKPITAEQIEDAKRLKAIYAAKKRALKLSQDSIADALGIGQSAVASLMNGVNALNHTNAAAIAKLLQVGVEEFSPKLAQEIADMYSSLSPSKVVQPQEKRSFPLLTTVQAGAFTTVAESYTAKDAKCWIETSQKASARSFWLEVEGDSMTAPAGSSPSFPEGMLILVDPDRDVEPNDFCVANTNGNEFTFKKLIRDSGLCFLKPLNPQYPLIPCGDTCRIIGKVIMSQWPEEMF</sequence>
<dbReference type="PANTHER" id="PTHR33516">
    <property type="entry name" value="LEXA REPRESSOR"/>
    <property type="match status" value="1"/>
</dbReference>
<dbReference type="InterPro" id="IPR036286">
    <property type="entry name" value="LexA/Signal_pep-like_sf"/>
</dbReference>
<dbReference type="InterPro" id="IPR001387">
    <property type="entry name" value="Cro/C1-type_HTH"/>
</dbReference>
<dbReference type="PANTHER" id="PTHR33516:SF2">
    <property type="entry name" value="LEXA REPRESSOR-RELATED"/>
    <property type="match status" value="1"/>
</dbReference>
<dbReference type="InterPro" id="IPR050077">
    <property type="entry name" value="LexA_repressor"/>
</dbReference>
<dbReference type="Gene3D" id="1.10.260.40">
    <property type="entry name" value="lambda repressor-like DNA-binding domains"/>
    <property type="match status" value="1"/>
</dbReference>
<dbReference type="InterPro" id="IPR039418">
    <property type="entry name" value="LexA-like"/>
</dbReference>
<dbReference type="CDD" id="cd00093">
    <property type="entry name" value="HTH_XRE"/>
    <property type="match status" value="1"/>
</dbReference>
<evidence type="ECO:0000259" key="1">
    <source>
        <dbReference type="PROSITE" id="PS50943"/>
    </source>
</evidence>
<dbReference type="SUPFAM" id="SSF51306">
    <property type="entry name" value="LexA/Signal peptidase"/>
    <property type="match status" value="1"/>
</dbReference>
<dbReference type="SUPFAM" id="SSF47413">
    <property type="entry name" value="lambda repressor-like DNA-binding domains"/>
    <property type="match status" value="1"/>
</dbReference>
<dbReference type="RefSeq" id="WP_039046638.1">
    <property type="nucleotide sequence ID" value="NZ_JAFNAA010000018.1"/>
</dbReference>
<dbReference type="Pfam" id="PF00717">
    <property type="entry name" value="Peptidase_S24"/>
    <property type="match status" value="1"/>
</dbReference>
<dbReference type="InterPro" id="IPR010982">
    <property type="entry name" value="Lambda_DNA-bd_dom_sf"/>
</dbReference>
<evidence type="ECO:0000313" key="2">
    <source>
        <dbReference type="EMBL" id="MBO1109417.1"/>
    </source>
</evidence>
<dbReference type="Proteomes" id="UP000664658">
    <property type="component" value="Unassembled WGS sequence"/>
</dbReference>
<dbReference type="Pfam" id="PF01381">
    <property type="entry name" value="HTH_3"/>
    <property type="match status" value="1"/>
</dbReference>
<dbReference type="EMBL" id="JAFNAA010000018">
    <property type="protein sequence ID" value="MBO1109417.1"/>
    <property type="molecule type" value="Genomic_DNA"/>
</dbReference>
<dbReference type="InterPro" id="IPR015927">
    <property type="entry name" value="Peptidase_S24_S26A/B/C"/>
</dbReference>
<dbReference type="Gene3D" id="2.10.109.10">
    <property type="entry name" value="Umud Fragment, subunit A"/>
    <property type="match status" value="1"/>
</dbReference>
<comment type="caution">
    <text evidence="2">The sequence shown here is derived from an EMBL/GenBank/DDBJ whole genome shotgun (WGS) entry which is preliminary data.</text>
</comment>
<evidence type="ECO:0000313" key="3">
    <source>
        <dbReference type="Proteomes" id="UP000664658"/>
    </source>
</evidence>
<dbReference type="SMART" id="SM00530">
    <property type="entry name" value="HTH_XRE"/>
    <property type="match status" value="1"/>
</dbReference>
<name>A0A8I1WAR9_PLESH</name>
<dbReference type="CDD" id="cd06529">
    <property type="entry name" value="S24_LexA-like"/>
    <property type="match status" value="1"/>
</dbReference>
<proteinExistence type="predicted"/>